<evidence type="ECO:0000256" key="9">
    <source>
        <dbReference type="SAM" id="SignalP"/>
    </source>
</evidence>
<dbReference type="PANTHER" id="PTHR11705:SF143">
    <property type="entry name" value="SLL0236 PROTEIN"/>
    <property type="match status" value="1"/>
</dbReference>
<dbReference type="PROSITE" id="PS51257">
    <property type="entry name" value="PROKAR_LIPOPROTEIN"/>
    <property type="match status" value="1"/>
</dbReference>
<evidence type="ECO:0000256" key="6">
    <source>
        <dbReference type="ARBA" id="ARBA00023049"/>
    </source>
</evidence>
<feature type="active site" description="Proton donor/acceptor" evidence="7">
    <location>
        <position position="438"/>
    </location>
</feature>
<accession>A0ABQ8NMF9</accession>
<keyword evidence="3" id="KW-0645">Protease</keyword>
<keyword evidence="9" id="KW-0732">Signal</keyword>
<feature type="chain" id="PRO_5047247003" description="Peptidase M14 domain-containing protein" evidence="9">
    <location>
        <begin position="20"/>
        <end position="488"/>
    </location>
</feature>
<gene>
    <name evidence="11" type="ORF">MCOR33_004720</name>
</gene>
<dbReference type="PANTHER" id="PTHR11705">
    <property type="entry name" value="PROTEASE FAMILY M14 CARBOXYPEPTIDASE A,B"/>
    <property type="match status" value="1"/>
</dbReference>
<evidence type="ECO:0000256" key="1">
    <source>
        <dbReference type="ARBA" id="ARBA00001947"/>
    </source>
</evidence>
<dbReference type="PROSITE" id="PS52035">
    <property type="entry name" value="PEPTIDASE_M14"/>
    <property type="match status" value="1"/>
</dbReference>
<feature type="compositionally biased region" description="Polar residues" evidence="8">
    <location>
        <begin position="44"/>
        <end position="63"/>
    </location>
</feature>
<protein>
    <recommendedName>
        <fullName evidence="10">Peptidase M14 domain-containing protein</fullName>
    </recommendedName>
</protein>
<evidence type="ECO:0000256" key="3">
    <source>
        <dbReference type="ARBA" id="ARBA00022670"/>
    </source>
</evidence>
<dbReference type="Gene3D" id="3.40.630.10">
    <property type="entry name" value="Zn peptidases"/>
    <property type="match status" value="1"/>
</dbReference>
<dbReference type="SUPFAM" id="SSF53187">
    <property type="entry name" value="Zn-dependent exopeptidases"/>
    <property type="match status" value="1"/>
</dbReference>
<dbReference type="SMART" id="SM00631">
    <property type="entry name" value="Zn_pept"/>
    <property type="match status" value="1"/>
</dbReference>
<proteinExistence type="inferred from homology"/>
<feature type="signal peptide" evidence="9">
    <location>
        <begin position="1"/>
        <end position="19"/>
    </location>
</feature>
<keyword evidence="12" id="KW-1185">Reference proteome</keyword>
<sequence>MKFTILSTLSLQLLAATACLLPSERPSHYGNKTPNNKLRLVTRQASGSNSTQPQTQPVGNTDTGMPISPINRFPCGGNSVPRGVGSVDDPSPVEEIMSLSEIKTAVKALEARFDDVQFFEMPYRTYENRTLFGARIGGGRQGANSSSSSSSSSFDGSAYRVLIQAAIHPRERGSPDHLVYFVSDLLWAREEGRGLRYGGSAYTAAQVSAALDLGIVAVPVVNPDGMAHDQQAHTCWRKNRNPAAASPSDPRSVGVDLNRNFDLLWDYQRTMAPGTMGGSDDPGMEYYHGAAAFSEAETRNVKWVMDQHPRLAWYMDLHSAAQVVLHGWCHDAVQADDPAQNWKNPAYDGKRGTLYDPEIDYAEYMDRRDWDALSVTAARMASAMQLTKDEEHAWSSDPYVASQGVLGFGPSTGCSIDHAYSRHLEDATKSKILGFGFEFGEFNFDLSREDCPIEECCPFYPTVSIFNHNNKAVAAGLMELLMAADRAL</sequence>
<name>A0ABQ8NMF9_PYRGI</name>
<evidence type="ECO:0000313" key="12">
    <source>
        <dbReference type="Proteomes" id="UP001059893"/>
    </source>
</evidence>
<keyword evidence="5" id="KW-0862">Zinc</keyword>
<feature type="domain" description="Peptidase M14" evidence="10">
    <location>
        <begin position="95"/>
        <end position="484"/>
    </location>
</feature>
<evidence type="ECO:0000259" key="10">
    <source>
        <dbReference type="PROSITE" id="PS52035"/>
    </source>
</evidence>
<evidence type="ECO:0000256" key="2">
    <source>
        <dbReference type="ARBA" id="ARBA00005988"/>
    </source>
</evidence>
<dbReference type="Proteomes" id="UP001059893">
    <property type="component" value="Unassembled WGS sequence"/>
</dbReference>
<dbReference type="InterPro" id="IPR000834">
    <property type="entry name" value="Peptidase_M14"/>
</dbReference>
<dbReference type="EMBL" id="JABSND010000071">
    <property type="protein sequence ID" value="KAI6299303.1"/>
    <property type="molecule type" value="Genomic_DNA"/>
</dbReference>
<organism evidence="11 12">
    <name type="scientific">Pyricularia grisea</name>
    <name type="common">Crabgrass-specific blast fungus</name>
    <name type="synonym">Magnaporthe grisea</name>
    <dbReference type="NCBI Taxonomy" id="148305"/>
    <lineage>
        <taxon>Eukaryota</taxon>
        <taxon>Fungi</taxon>
        <taxon>Dikarya</taxon>
        <taxon>Ascomycota</taxon>
        <taxon>Pezizomycotina</taxon>
        <taxon>Sordariomycetes</taxon>
        <taxon>Sordariomycetidae</taxon>
        <taxon>Magnaporthales</taxon>
        <taxon>Pyriculariaceae</taxon>
        <taxon>Pyricularia</taxon>
    </lineage>
</organism>
<dbReference type="Pfam" id="PF00246">
    <property type="entry name" value="Peptidase_M14"/>
    <property type="match status" value="1"/>
</dbReference>
<keyword evidence="6" id="KW-0482">Metalloprotease</keyword>
<feature type="region of interest" description="Disordered" evidence="8">
    <location>
        <begin position="44"/>
        <end position="64"/>
    </location>
</feature>
<comment type="caution">
    <text evidence="11">The sequence shown here is derived from an EMBL/GenBank/DDBJ whole genome shotgun (WGS) entry which is preliminary data.</text>
</comment>
<evidence type="ECO:0000313" key="11">
    <source>
        <dbReference type="EMBL" id="KAI6299303.1"/>
    </source>
</evidence>
<keyword evidence="4" id="KW-0378">Hydrolase</keyword>
<comment type="similarity">
    <text evidence="2 7">Belongs to the peptidase M14 family.</text>
</comment>
<evidence type="ECO:0000256" key="5">
    <source>
        <dbReference type="ARBA" id="ARBA00022833"/>
    </source>
</evidence>
<evidence type="ECO:0000256" key="7">
    <source>
        <dbReference type="PROSITE-ProRule" id="PRU01379"/>
    </source>
</evidence>
<evidence type="ECO:0000256" key="8">
    <source>
        <dbReference type="SAM" id="MobiDB-lite"/>
    </source>
</evidence>
<evidence type="ECO:0000256" key="4">
    <source>
        <dbReference type="ARBA" id="ARBA00022801"/>
    </source>
</evidence>
<reference evidence="11" key="1">
    <citation type="submission" date="2021-01" db="EMBL/GenBank/DDBJ databases">
        <title>Deciphering the adaptive evolutionary patterns associated with biogeogrpahic diversity in the finger millet blast pathogen Magnaporthe oryzae in Eastern Africa.</title>
        <authorList>
            <person name="Onyema G."/>
            <person name="Shittu T.A."/>
            <person name="Dodsworth S."/>
            <person name="Devilliers S."/>
            <person name="Muthumeenakshi S."/>
            <person name="Sreenivasaprasad S."/>
        </authorList>
    </citation>
    <scope>NUCLEOTIDE SEQUENCE</scope>
    <source>
        <strain evidence="11">D15/s37</strain>
    </source>
</reference>
<comment type="cofactor">
    <cofactor evidence="1">
        <name>Zn(2+)</name>
        <dbReference type="ChEBI" id="CHEBI:29105"/>
    </cofactor>
</comment>